<keyword evidence="3 7" id="KW-0808">Transferase</keyword>
<dbReference type="EMBL" id="ON746376">
    <property type="protein sequence ID" value="UYL95304.1"/>
    <property type="molecule type" value="Genomic_RNA"/>
</dbReference>
<organism evidence="9">
    <name type="scientific">Baoding Chrys tick virus 1</name>
    <dbReference type="NCBI Taxonomy" id="2972086"/>
    <lineage>
        <taxon>Viruses</taxon>
        <taxon>Riboviria</taxon>
        <taxon>Orthornavirae</taxon>
        <taxon>Duplornaviricota</taxon>
        <taxon>Chrymotiviricetes</taxon>
        <taxon>Ghabrivirales</taxon>
        <taxon>Alphatotivirineae</taxon>
        <taxon>Chrysoviridae</taxon>
    </lineage>
</organism>
<keyword evidence="4 7" id="KW-0548">Nucleotidyltransferase</keyword>
<protein>
    <recommendedName>
        <fullName evidence="1 7">RNA-directed RNA polymerase</fullName>
        <ecNumber evidence="1 7">2.7.7.48</ecNumber>
    </recommendedName>
</protein>
<dbReference type="SUPFAM" id="SSF56672">
    <property type="entry name" value="DNA/RNA polymerases"/>
    <property type="match status" value="1"/>
</dbReference>
<dbReference type="GO" id="GO:0003968">
    <property type="term" value="F:RNA-directed RNA polymerase activity"/>
    <property type="evidence" value="ECO:0007669"/>
    <property type="project" value="UniProtKB-KW"/>
</dbReference>
<name>A0A9E7V1S6_9VIRU</name>
<evidence type="ECO:0000256" key="1">
    <source>
        <dbReference type="ARBA" id="ARBA00012494"/>
    </source>
</evidence>
<evidence type="ECO:0000256" key="4">
    <source>
        <dbReference type="ARBA" id="ARBA00022695"/>
    </source>
</evidence>
<proteinExistence type="predicted"/>
<keyword evidence="7" id="KW-0693">Viral RNA replication</keyword>
<dbReference type="Pfam" id="PF02123">
    <property type="entry name" value="RdRP_4"/>
    <property type="match status" value="1"/>
</dbReference>
<dbReference type="GO" id="GO:0006351">
    <property type="term" value="P:DNA-templated transcription"/>
    <property type="evidence" value="ECO:0007669"/>
    <property type="project" value="InterPro"/>
</dbReference>
<keyword evidence="5 7" id="KW-0547">Nucleotide-binding</keyword>
<dbReference type="InterPro" id="IPR043502">
    <property type="entry name" value="DNA/RNA_pol_sf"/>
</dbReference>
<evidence type="ECO:0000256" key="2">
    <source>
        <dbReference type="ARBA" id="ARBA00022484"/>
    </source>
</evidence>
<evidence type="ECO:0000313" key="9">
    <source>
        <dbReference type="EMBL" id="UYL95304.1"/>
    </source>
</evidence>
<evidence type="ECO:0000256" key="3">
    <source>
        <dbReference type="ARBA" id="ARBA00022679"/>
    </source>
</evidence>
<keyword evidence="2 7" id="KW-0696">RNA-directed RNA polymerase</keyword>
<evidence type="ECO:0000256" key="8">
    <source>
        <dbReference type="SAM" id="MobiDB-lite"/>
    </source>
</evidence>
<evidence type="ECO:0000256" key="5">
    <source>
        <dbReference type="ARBA" id="ARBA00022741"/>
    </source>
</evidence>
<sequence length="1130" mass="127408">MQRPTLGASYTLSPRPGQGTKLGRSMSNELERPDAWTELRAIVIPMCGGKSTYAMRFGGYDIDDITVNSGELSVDAECDEMLGLREDAVWHGQFDGLIKHNEILLRRARRFFTLCSPDSNPMFLFVHTAELADALGVPIEVCVELDDQLMTSSSRLSKAEPGVKMRTLRIARDQASANRLFMARAGLGQPRKIRSYFELDALLAGRISRLLPSTPETNKLQQLVMGRMHERVRLDGYYAHLKMRNIPAWSHAVAARNLLHALGDAAPQEAHHHHNHPGWARYIHGVYSCVPQDLRLRLDANPRQQKPSEDKIREAFPLGPGSAAFALFNISDWLARTPDADWDSGWRWAKQLMARPNGATYERLAATLVMGDVLSYVKPQYAELCYRMPLGYLSTSEFSVVTQYAHALVRSGCNYLGEKLPQAELAIFTYWHCLVGRHHAKLDLEKEIADRTHMRTPKYWYYEDGRRSSTEFSNKLRAAITKAYHYLASGVRDKLLNMEDTIASMEDFLKARKSWVKPGSATGSPKTDLFLKTVEITEAEAEELGAEVLDASLMVIRKLRLNKAATFEFPEFPNLVSEALTKFEPNSFTRYFTKFEVGKLEGRALFPSNMLHYVVTSYVLYLAEKAGEIPNSRLNAPTDQQVRDHWVWLETREYMFGLMLDYANFNEQHEIEHMQMVISELKYLYASTDILNTGLEKAIDWVVKSFEHITFEHDGKKYKFNHGLLSGWRCTTWINSVLNVAYMDVISQQVRQLTGLKVLTSLQTGGDDVAAETAKLYDAVVVLRVGEAMGFEFKAIKQLMGGEYREFFRLFVGQDGVRGSLCRMLGSAVSGQWSNSVLAKFVEPASKLSSIVEIARKAGRRCELNLNLMEKMTLCAFDKWAKHDDVRIADELIHGTTATGGLGVPTAQGDVYELELEHVPQREDAVTIIGLPHDASDDQADKICSGVREIMGDDAAVAPNQIAKRMSESVFKGAIATARGPRLAQRIARSVDYRRKPRVKRVKSIRAPDVKAKHNTTFRQRVADYANLIKAYAKARKRFEFLRPGVQDKYAVVLAERIAEQNPGVQPEKLYLWCETLTLYGCATYMLTEDYYEMVVIIALIEAVSATDDNVSRLACAYAKGLSEGGFTLY</sequence>
<feature type="region of interest" description="Disordered" evidence="8">
    <location>
        <begin position="1"/>
        <end position="27"/>
    </location>
</feature>
<evidence type="ECO:0000256" key="6">
    <source>
        <dbReference type="ARBA" id="ARBA00048744"/>
    </source>
</evidence>
<dbReference type="InterPro" id="IPR001795">
    <property type="entry name" value="RNA-dir_pol_luteovirus"/>
</dbReference>
<dbReference type="GO" id="GO:0000166">
    <property type="term" value="F:nucleotide binding"/>
    <property type="evidence" value="ECO:0007669"/>
    <property type="project" value="UniProtKB-KW"/>
</dbReference>
<dbReference type="EC" id="2.7.7.48" evidence="1 7"/>
<evidence type="ECO:0000256" key="7">
    <source>
        <dbReference type="RuleBase" id="RU364050"/>
    </source>
</evidence>
<dbReference type="GO" id="GO:0003723">
    <property type="term" value="F:RNA binding"/>
    <property type="evidence" value="ECO:0007669"/>
    <property type="project" value="InterPro"/>
</dbReference>
<reference evidence="9" key="1">
    <citation type="submission" date="2022-05" db="EMBL/GenBank/DDBJ databases">
        <authorList>
            <person name="Cao W."/>
            <person name="Jia N."/>
            <person name="Lam T.T.-Y."/>
            <person name="Ni X."/>
            <person name="Liu J."/>
        </authorList>
    </citation>
    <scope>NUCLEOTIDE SEQUENCE</scope>
    <source>
        <strain evidence="9">TIGMIC 1</strain>
    </source>
</reference>
<accession>A0A9E7V1S6</accession>
<comment type="catalytic activity">
    <reaction evidence="6 7">
        <text>RNA(n) + a ribonucleoside 5'-triphosphate = RNA(n+1) + diphosphate</text>
        <dbReference type="Rhea" id="RHEA:21248"/>
        <dbReference type="Rhea" id="RHEA-COMP:14527"/>
        <dbReference type="Rhea" id="RHEA-COMP:17342"/>
        <dbReference type="ChEBI" id="CHEBI:33019"/>
        <dbReference type="ChEBI" id="CHEBI:61557"/>
        <dbReference type="ChEBI" id="CHEBI:140395"/>
        <dbReference type="EC" id="2.7.7.48"/>
    </reaction>
</comment>